<keyword evidence="4" id="KW-0548">Nucleotidyltransferase</keyword>
<dbReference type="GO" id="GO:0003677">
    <property type="term" value="F:DNA binding"/>
    <property type="evidence" value="ECO:0007669"/>
    <property type="project" value="UniProtKB-KW"/>
</dbReference>
<dbReference type="InterPro" id="IPR007046">
    <property type="entry name" value="RNA_pol_sigma_54_core-bd"/>
</dbReference>
<evidence type="ECO:0000256" key="2">
    <source>
        <dbReference type="ARBA" id="ARBA00022478"/>
    </source>
</evidence>
<reference evidence="12" key="1">
    <citation type="submission" date="2020-10" db="EMBL/GenBank/DDBJ databases">
        <authorList>
            <person name="Gilroy R."/>
        </authorList>
    </citation>
    <scope>NUCLEOTIDE SEQUENCE</scope>
    <source>
        <strain evidence="12">11167</strain>
    </source>
</reference>
<keyword evidence="3" id="KW-0808">Transferase</keyword>
<dbReference type="InterPro" id="IPR010982">
    <property type="entry name" value="Lambda_DNA-bd_dom_sf"/>
</dbReference>
<dbReference type="Pfam" id="PF00309">
    <property type="entry name" value="Sigma54_AID"/>
    <property type="match status" value="1"/>
</dbReference>
<comment type="similarity">
    <text evidence="1">Belongs to the sigma-54 factor family.</text>
</comment>
<name>A0A9D9EB00_9SPIR</name>
<dbReference type="EMBL" id="JADIMU010000036">
    <property type="protein sequence ID" value="MBO8443231.1"/>
    <property type="molecule type" value="Genomic_DNA"/>
</dbReference>
<evidence type="ECO:0000259" key="10">
    <source>
        <dbReference type="Pfam" id="PF04552"/>
    </source>
</evidence>
<reference evidence="12" key="2">
    <citation type="journal article" date="2021" name="PeerJ">
        <title>Extensive microbial diversity within the chicken gut microbiome revealed by metagenomics and culture.</title>
        <authorList>
            <person name="Gilroy R."/>
            <person name="Ravi A."/>
            <person name="Getino M."/>
            <person name="Pursley I."/>
            <person name="Horton D.L."/>
            <person name="Alikhan N.F."/>
            <person name="Baker D."/>
            <person name="Gharbi K."/>
            <person name="Hall N."/>
            <person name="Watson M."/>
            <person name="Adriaenssens E.M."/>
            <person name="Foster-Nyarko E."/>
            <person name="Jarju S."/>
            <person name="Secka A."/>
            <person name="Antonio M."/>
            <person name="Oren A."/>
            <person name="Chaudhuri R.R."/>
            <person name="La Ragione R."/>
            <person name="Hildebrand F."/>
            <person name="Pallen M.J."/>
        </authorList>
    </citation>
    <scope>NUCLEOTIDE SEQUENCE</scope>
    <source>
        <strain evidence="12">11167</strain>
    </source>
</reference>
<dbReference type="InterPro" id="IPR038709">
    <property type="entry name" value="RpoN_core-bd_sf"/>
</dbReference>
<dbReference type="Gene3D" id="1.10.260.40">
    <property type="entry name" value="lambda repressor-like DNA-binding domains"/>
    <property type="match status" value="1"/>
</dbReference>
<evidence type="ECO:0000313" key="13">
    <source>
        <dbReference type="Proteomes" id="UP000823633"/>
    </source>
</evidence>
<evidence type="ECO:0000256" key="6">
    <source>
        <dbReference type="ARBA" id="ARBA00023082"/>
    </source>
</evidence>
<dbReference type="GO" id="GO:0000428">
    <property type="term" value="C:DNA-directed RNA polymerase complex"/>
    <property type="evidence" value="ECO:0007669"/>
    <property type="project" value="UniProtKB-KW"/>
</dbReference>
<sequence>MMEQSLSLSQKQTLKLNMSMLQSLELMTLPLPQLLEKIEAESLENPTLVAQPREAAGTSYEDYTARQVQAERRGESYSDSSAYGSDLSDSHQAWMENALSEAETLEEHLLVQLGESSCDEGTRQAASILISNLDERGFNSQSPDEVLPDALKKYKDAALELLHGFDPAGIAVDDFRQSLVVQAKALGLDGDDLAVFTSFVYDCLELLKAGKKDEIARRLKVDMEDVDALESFLKTLSPYPASAFSSSLERVIVPDVSIKVEEGHLRVRVNDDALPELSIDEGYKEMAGELSKSSRSDEKEASRYLKSQMQAAGNLIRQIELRMSTLERVASVLAVRQKAFFLFGPGNIKPLTLKDVAAEIGVHEATVSRITQGKYVDTDWGIIPMKALFSSAVRTSDGEDSLSKEAVKEMVRKIILDNDTGKPLSDQKISDTLKAKGINCARRTVNKYRKELDIDSSFERSR</sequence>
<evidence type="ECO:0000256" key="1">
    <source>
        <dbReference type="ARBA" id="ARBA00008798"/>
    </source>
</evidence>
<dbReference type="GO" id="GO:0016987">
    <property type="term" value="F:sigma factor activity"/>
    <property type="evidence" value="ECO:0007669"/>
    <property type="project" value="UniProtKB-KW"/>
</dbReference>
<dbReference type="GO" id="GO:0001216">
    <property type="term" value="F:DNA-binding transcription activator activity"/>
    <property type="evidence" value="ECO:0007669"/>
    <property type="project" value="InterPro"/>
</dbReference>
<proteinExistence type="inferred from homology"/>
<feature type="domain" description="RNA polymerase sigma factor 54 DNA-binding" evidence="10">
    <location>
        <begin position="303"/>
        <end position="461"/>
    </location>
</feature>
<dbReference type="InterPro" id="IPR007634">
    <property type="entry name" value="RNA_pol_sigma_54_DNA-bd"/>
</dbReference>
<dbReference type="Pfam" id="PF04552">
    <property type="entry name" value="Sigma54_DBD"/>
    <property type="match status" value="1"/>
</dbReference>
<dbReference type="GO" id="GO:0016779">
    <property type="term" value="F:nucleotidyltransferase activity"/>
    <property type="evidence" value="ECO:0007669"/>
    <property type="project" value="UniProtKB-KW"/>
</dbReference>
<accession>A0A9D9EB00</accession>
<keyword evidence="2" id="KW-0240">DNA-directed RNA polymerase</keyword>
<evidence type="ECO:0000256" key="3">
    <source>
        <dbReference type="ARBA" id="ARBA00022679"/>
    </source>
</evidence>
<dbReference type="PROSITE" id="PS00718">
    <property type="entry name" value="SIGMA54_2"/>
    <property type="match status" value="1"/>
</dbReference>
<dbReference type="PROSITE" id="PS50044">
    <property type="entry name" value="SIGMA54_3"/>
    <property type="match status" value="1"/>
</dbReference>
<dbReference type="Gene3D" id="1.10.10.60">
    <property type="entry name" value="Homeodomain-like"/>
    <property type="match status" value="1"/>
</dbReference>
<keyword evidence="8" id="KW-0804">Transcription</keyword>
<dbReference type="GO" id="GO:0006352">
    <property type="term" value="P:DNA-templated transcription initiation"/>
    <property type="evidence" value="ECO:0007669"/>
    <property type="project" value="InterPro"/>
</dbReference>
<dbReference type="InterPro" id="IPR000394">
    <property type="entry name" value="RNA_pol_sigma_54"/>
</dbReference>
<dbReference type="PANTHER" id="PTHR32248:SF4">
    <property type="entry name" value="RNA POLYMERASE SIGMA-54 FACTOR"/>
    <property type="match status" value="1"/>
</dbReference>
<evidence type="ECO:0000256" key="5">
    <source>
        <dbReference type="ARBA" id="ARBA00023015"/>
    </source>
</evidence>
<feature type="region of interest" description="Disordered" evidence="9">
    <location>
        <begin position="68"/>
        <end position="87"/>
    </location>
</feature>
<dbReference type="PRINTS" id="PR00045">
    <property type="entry name" value="SIGMA54FCT"/>
</dbReference>
<evidence type="ECO:0000313" key="12">
    <source>
        <dbReference type="EMBL" id="MBO8443231.1"/>
    </source>
</evidence>
<evidence type="ECO:0000256" key="9">
    <source>
        <dbReference type="SAM" id="MobiDB-lite"/>
    </source>
</evidence>
<dbReference type="NCBIfam" id="TIGR02395">
    <property type="entry name" value="rpoN_sigma"/>
    <property type="match status" value="1"/>
</dbReference>
<keyword evidence="6" id="KW-0731">Sigma factor</keyword>
<feature type="domain" description="RNA polymerase sigma factor 54 core-binding" evidence="11">
    <location>
        <begin position="95"/>
        <end position="283"/>
    </location>
</feature>
<comment type="caution">
    <text evidence="12">The sequence shown here is derived from an EMBL/GenBank/DDBJ whole genome shotgun (WGS) entry which is preliminary data.</text>
</comment>
<dbReference type="Gene3D" id="1.10.10.1330">
    <property type="entry name" value="RNA polymerase sigma-54 factor, core-binding domain"/>
    <property type="match status" value="1"/>
</dbReference>
<dbReference type="Proteomes" id="UP000823633">
    <property type="component" value="Unassembled WGS sequence"/>
</dbReference>
<evidence type="ECO:0000259" key="11">
    <source>
        <dbReference type="Pfam" id="PF04963"/>
    </source>
</evidence>
<keyword evidence="5" id="KW-0805">Transcription regulation</keyword>
<dbReference type="AlphaFoldDB" id="A0A9D9EB00"/>
<evidence type="ECO:0000256" key="4">
    <source>
        <dbReference type="ARBA" id="ARBA00022695"/>
    </source>
</evidence>
<keyword evidence="7" id="KW-0238">DNA-binding</keyword>
<evidence type="ECO:0000256" key="8">
    <source>
        <dbReference type="ARBA" id="ARBA00023163"/>
    </source>
</evidence>
<protein>
    <submittedName>
        <fullName evidence="12">RNA polymerase factor sigma-54</fullName>
    </submittedName>
</protein>
<gene>
    <name evidence="12" type="primary">rpoN</name>
    <name evidence="12" type="ORF">IAC42_05670</name>
</gene>
<evidence type="ECO:0000256" key="7">
    <source>
        <dbReference type="ARBA" id="ARBA00023125"/>
    </source>
</evidence>
<dbReference type="PIRSF" id="PIRSF000774">
    <property type="entry name" value="RpoN"/>
    <property type="match status" value="1"/>
</dbReference>
<dbReference type="Pfam" id="PF04963">
    <property type="entry name" value="Sigma54_CBD"/>
    <property type="match status" value="1"/>
</dbReference>
<dbReference type="PANTHER" id="PTHR32248">
    <property type="entry name" value="RNA POLYMERASE SIGMA-54 FACTOR"/>
    <property type="match status" value="1"/>
</dbReference>
<organism evidence="12 13">
    <name type="scientific">Candidatus Aphodenecus pullistercoris</name>
    <dbReference type="NCBI Taxonomy" id="2840669"/>
    <lineage>
        <taxon>Bacteria</taxon>
        <taxon>Pseudomonadati</taxon>
        <taxon>Spirochaetota</taxon>
        <taxon>Spirochaetia</taxon>
        <taxon>Spirochaetales</taxon>
        <taxon>Candidatus Aphodenecus</taxon>
    </lineage>
</organism>